<sequence length="869" mass="94753">MAELSVGYTAGLIALGIVIAQLWLPTAISFLVAGLLRDEETAASWTVASKILQSSHWTTLLRTDSARGHAVRTPIYLASLAIPVTTFLTAIAGVVTPLGLYEETVLGGREVGNFSYIRDTSAYFYGTSPRGHYNFSRVCEYRIGLSRYGPCPFTNDTLVVSHNSTHASWDYPDGLTTDIPRVLRDLYSSGTRGIGTTVSNFFDIEWRQLTTKRDDGGDLNNGSEYAVSMFRQVDSVALEDSIRLVEGLIVDTRSGGVGFRNHTLPQPPDRNVTWQEDLLFVEPVTACVNTNLTFDFTITERNFSSSSHGPPDYRLTDRGGFINLNHTYPYYDRDNPQANPDLWGRAYKAAMMHNAYAMMYLNVTNPGNQTAGVKAFQYVDSTMGKSFPLDVELGVDYRAARFTSKYGTHLFPNMYTNDEPKYPNPFNVTMSEWFSSIRIICSGAGSGDIANITNIFVTCGLVSGPPRRVDGGPQSIFERGSQWTTPLYSCATAVRATIKTVDFSTDAGTSSMNPGQPPPSESSRGLAGLRVTNITEKTYSSPDSYPVWGVEDTGRNLSDIRPIWGLISPAYPAAHYPNLSVVQQPSLYLIGLGSDDMHVASFYPGPDFAAGQYNLPGAEFPFAAANTIYLSSPGQGITDEAWPFDLRGRADMAVFTRWQALCETQEGAARMINLLWTDLAASAVVGTKGISTTPINTQGQEEPPPPPIIIHVRPAVRRTRYHFAYGIPAFVLLAVLVALTAGSICAWLARVSNLDKVRRRIHQLSAGRIFTIVLYPGESDFGMSPKQWSLMSGAKTVRFADGEGNGVGGGGVAEEGEEERDIYTSGTSFADGGGSDGKVEVVDMTTVQVHESGQHGGYIALDPLSYECR</sequence>
<evidence type="ECO:0000256" key="2">
    <source>
        <dbReference type="SAM" id="Phobius"/>
    </source>
</evidence>
<feature type="transmembrane region" description="Helical" evidence="2">
    <location>
        <begin position="75"/>
        <end position="101"/>
    </location>
</feature>
<feature type="region of interest" description="Disordered" evidence="1">
    <location>
        <begin position="505"/>
        <end position="526"/>
    </location>
</feature>
<reference evidence="3" key="1">
    <citation type="journal article" date="2023" name="Mol. Phylogenet. Evol.">
        <title>Genome-scale phylogeny and comparative genomics of the fungal order Sordariales.</title>
        <authorList>
            <person name="Hensen N."/>
            <person name="Bonometti L."/>
            <person name="Westerberg I."/>
            <person name="Brannstrom I.O."/>
            <person name="Guillou S."/>
            <person name="Cros-Aarteil S."/>
            <person name="Calhoun S."/>
            <person name="Haridas S."/>
            <person name="Kuo A."/>
            <person name="Mondo S."/>
            <person name="Pangilinan J."/>
            <person name="Riley R."/>
            <person name="LaButti K."/>
            <person name="Andreopoulos B."/>
            <person name="Lipzen A."/>
            <person name="Chen C."/>
            <person name="Yan M."/>
            <person name="Daum C."/>
            <person name="Ng V."/>
            <person name="Clum A."/>
            <person name="Steindorff A."/>
            <person name="Ohm R.A."/>
            <person name="Martin F."/>
            <person name="Silar P."/>
            <person name="Natvig D.O."/>
            <person name="Lalanne C."/>
            <person name="Gautier V."/>
            <person name="Ament-Velasquez S.L."/>
            <person name="Kruys A."/>
            <person name="Hutchinson M.I."/>
            <person name="Powell A.J."/>
            <person name="Barry K."/>
            <person name="Miller A.N."/>
            <person name="Grigoriev I.V."/>
            <person name="Debuchy R."/>
            <person name="Gladieux P."/>
            <person name="Hiltunen Thoren M."/>
            <person name="Johannesson H."/>
        </authorList>
    </citation>
    <scope>NUCLEOTIDE SEQUENCE</scope>
    <source>
        <strain evidence="3">CBS 731.68</strain>
    </source>
</reference>
<name>A0AAN6YZM1_9PEZI</name>
<keyword evidence="2" id="KW-1133">Transmembrane helix</keyword>
<dbReference type="Proteomes" id="UP001302602">
    <property type="component" value="Unassembled WGS sequence"/>
</dbReference>
<dbReference type="EMBL" id="MU853247">
    <property type="protein sequence ID" value="KAK4119572.1"/>
    <property type="molecule type" value="Genomic_DNA"/>
</dbReference>
<organism evidence="3 4">
    <name type="scientific">Parathielavia appendiculata</name>
    <dbReference type="NCBI Taxonomy" id="2587402"/>
    <lineage>
        <taxon>Eukaryota</taxon>
        <taxon>Fungi</taxon>
        <taxon>Dikarya</taxon>
        <taxon>Ascomycota</taxon>
        <taxon>Pezizomycotina</taxon>
        <taxon>Sordariomycetes</taxon>
        <taxon>Sordariomycetidae</taxon>
        <taxon>Sordariales</taxon>
        <taxon>Chaetomiaceae</taxon>
        <taxon>Parathielavia</taxon>
    </lineage>
</organism>
<keyword evidence="2" id="KW-0472">Membrane</keyword>
<evidence type="ECO:0000256" key="1">
    <source>
        <dbReference type="SAM" id="MobiDB-lite"/>
    </source>
</evidence>
<gene>
    <name evidence="3" type="ORF">N657DRAFT_650068</name>
</gene>
<evidence type="ECO:0000313" key="3">
    <source>
        <dbReference type="EMBL" id="KAK4119572.1"/>
    </source>
</evidence>
<reference evidence="3" key="2">
    <citation type="submission" date="2023-05" db="EMBL/GenBank/DDBJ databases">
        <authorList>
            <consortium name="Lawrence Berkeley National Laboratory"/>
            <person name="Steindorff A."/>
            <person name="Hensen N."/>
            <person name="Bonometti L."/>
            <person name="Westerberg I."/>
            <person name="Brannstrom I.O."/>
            <person name="Guillou S."/>
            <person name="Cros-Aarteil S."/>
            <person name="Calhoun S."/>
            <person name="Haridas S."/>
            <person name="Kuo A."/>
            <person name="Mondo S."/>
            <person name="Pangilinan J."/>
            <person name="Riley R."/>
            <person name="Labutti K."/>
            <person name="Andreopoulos B."/>
            <person name="Lipzen A."/>
            <person name="Chen C."/>
            <person name="Yanf M."/>
            <person name="Daum C."/>
            <person name="Ng V."/>
            <person name="Clum A."/>
            <person name="Ohm R."/>
            <person name="Martin F."/>
            <person name="Silar P."/>
            <person name="Natvig D."/>
            <person name="Lalanne C."/>
            <person name="Gautier V."/>
            <person name="Ament-Velasquez S.L."/>
            <person name="Kruys A."/>
            <person name="Hutchinson M.I."/>
            <person name="Powell A.J."/>
            <person name="Barry K."/>
            <person name="Miller A.N."/>
            <person name="Grigoriev I.V."/>
            <person name="Debuchy R."/>
            <person name="Gladieux P."/>
            <person name="Thoren M.H."/>
            <person name="Johannesson H."/>
        </authorList>
    </citation>
    <scope>NUCLEOTIDE SEQUENCE</scope>
    <source>
        <strain evidence="3">CBS 731.68</strain>
    </source>
</reference>
<feature type="transmembrane region" description="Helical" evidence="2">
    <location>
        <begin position="12"/>
        <end position="36"/>
    </location>
</feature>
<keyword evidence="2" id="KW-0812">Transmembrane</keyword>
<feature type="compositionally biased region" description="Polar residues" evidence="1">
    <location>
        <begin position="505"/>
        <end position="514"/>
    </location>
</feature>
<accession>A0AAN6YZM1</accession>
<dbReference type="GeneID" id="87830626"/>
<dbReference type="RefSeq" id="XP_062643345.1">
    <property type="nucleotide sequence ID" value="XM_062793857.1"/>
</dbReference>
<protein>
    <submittedName>
        <fullName evidence="3">Uncharacterized protein</fullName>
    </submittedName>
</protein>
<evidence type="ECO:0000313" key="4">
    <source>
        <dbReference type="Proteomes" id="UP001302602"/>
    </source>
</evidence>
<proteinExistence type="predicted"/>
<comment type="caution">
    <text evidence="3">The sequence shown here is derived from an EMBL/GenBank/DDBJ whole genome shotgun (WGS) entry which is preliminary data.</text>
</comment>
<dbReference type="AlphaFoldDB" id="A0AAN6YZM1"/>
<keyword evidence="4" id="KW-1185">Reference proteome</keyword>
<feature type="transmembrane region" description="Helical" evidence="2">
    <location>
        <begin position="723"/>
        <end position="749"/>
    </location>
</feature>